<feature type="domain" description="Reverse transcriptase/retrotransposon-derived protein RNase H-like" evidence="1">
    <location>
        <begin position="32"/>
        <end position="127"/>
    </location>
</feature>
<dbReference type="Proteomes" id="UP001239994">
    <property type="component" value="Unassembled WGS sequence"/>
</dbReference>
<dbReference type="SUPFAM" id="SSF56672">
    <property type="entry name" value="DNA/RNA polymerases"/>
    <property type="match status" value="1"/>
</dbReference>
<dbReference type="Gene3D" id="3.10.20.370">
    <property type="match status" value="1"/>
</dbReference>
<dbReference type="PANTHER" id="PTHR34072">
    <property type="entry name" value="ENZYMATIC POLYPROTEIN-RELATED"/>
    <property type="match status" value="1"/>
</dbReference>
<dbReference type="InterPro" id="IPR043128">
    <property type="entry name" value="Rev_trsase/Diguanyl_cyclase"/>
</dbReference>
<dbReference type="InterPro" id="IPR041577">
    <property type="entry name" value="RT_RNaseH_2"/>
</dbReference>
<dbReference type="Gene3D" id="3.30.70.270">
    <property type="match status" value="1"/>
</dbReference>
<evidence type="ECO:0000259" key="1">
    <source>
        <dbReference type="Pfam" id="PF17919"/>
    </source>
</evidence>
<gene>
    <name evidence="2" type="ORF">P4O66_017787</name>
</gene>
<dbReference type="Pfam" id="PF17919">
    <property type="entry name" value="RT_RNaseH_2"/>
    <property type="match status" value="1"/>
</dbReference>
<dbReference type="AlphaFoldDB" id="A0AAD8YRX3"/>
<dbReference type="InterPro" id="IPR043502">
    <property type="entry name" value="DNA/RNA_pol_sf"/>
</dbReference>
<accession>A0AAD8YRX3</accession>
<reference evidence="2" key="1">
    <citation type="submission" date="2023-03" db="EMBL/GenBank/DDBJ databases">
        <title>Electrophorus voltai genome.</title>
        <authorList>
            <person name="Bian C."/>
        </authorList>
    </citation>
    <scope>NUCLEOTIDE SEQUENCE</scope>
    <source>
        <strain evidence="2">CB-2022</strain>
        <tissue evidence="2">Muscle</tissue>
    </source>
</reference>
<comment type="caution">
    <text evidence="2">The sequence shown here is derived from an EMBL/GenBank/DDBJ whole genome shotgun (WGS) entry which is preliminary data.</text>
</comment>
<proteinExistence type="predicted"/>
<dbReference type="PANTHER" id="PTHR34072:SF42">
    <property type="entry name" value="INTEGRASE CATALYTIC DOMAIN-CONTAINING PROTEIN"/>
    <property type="match status" value="1"/>
</dbReference>
<sequence>MSCPQGTVGQCDIMVARSLTDLLHGAAKRLKWGRKAERSFSELKEAFSTAPVLQQLDQGKPFMVEVDTSDVGVGVILSQHQGKGGQLKPLAYFLKKLSPAERNYGMGDQKLLTMKLALEEWRHWLEGT</sequence>
<evidence type="ECO:0000313" key="3">
    <source>
        <dbReference type="Proteomes" id="UP001239994"/>
    </source>
</evidence>
<organism evidence="2 3">
    <name type="scientific">Electrophorus voltai</name>
    <dbReference type="NCBI Taxonomy" id="2609070"/>
    <lineage>
        <taxon>Eukaryota</taxon>
        <taxon>Metazoa</taxon>
        <taxon>Chordata</taxon>
        <taxon>Craniata</taxon>
        <taxon>Vertebrata</taxon>
        <taxon>Euteleostomi</taxon>
        <taxon>Actinopterygii</taxon>
        <taxon>Neopterygii</taxon>
        <taxon>Teleostei</taxon>
        <taxon>Ostariophysi</taxon>
        <taxon>Gymnotiformes</taxon>
        <taxon>Gymnotoidei</taxon>
        <taxon>Gymnotidae</taxon>
        <taxon>Electrophorus</taxon>
    </lineage>
</organism>
<name>A0AAD8YRX3_9TELE</name>
<protein>
    <recommendedName>
        <fullName evidence="1">Reverse transcriptase/retrotransposon-derived protein RNase H-like domain-containing protein</fullName>
    </recommendedName>
</protein>
<dbReference type="EMBL" id="JAROKS010000025">
    <property type="protein sequence ID" value="KAK1786057.1"/>
    <property type="molecule type" value="Genomic_DNA"/>
</dbReference>
<keyword evidence="3" id="KW-1185">Reference proteome</keyword>
<evidence type="ECO:0000313" key="2">
    <source>
        <dbReference type="EMBL" id="KAK1786057.1"/>
    </source>
</evidence>